<dbReference type="SUPFAM" id="SSF117143">
    <property type="entry name" value="Flagellar hook protein flgE"/>
    <property type="match status" value="2"/>
</dbReference>
<keyword evidence="11" id="KW-0282">Flagellum</keyword>
<evidence type="ECO:0000256" key="1">
    <source>
        <dbReference type="ARBA" id="ARBA00004117"/>
    </source>
</evidence>
<accession>A0A562XFP9</accession>
<protein>
    <recommendedName>
        <fullName evidence="3 5">Flagellar hook protein FlgE</fullName>
    </recommendedName>
</protein>
<dbReference type="InterPro" id="IPR011491">
    <property type="entry name" value="FlgE_D2"/>
</dbReference>
<dbReference type="InterPro" id="IPR037925">
    <property type="entry name" value="FlgE/F/G-like"/>
</dbReference>
<dbReference type="Pfam" id="PF06429">
    <property type="entry name" value="Flg_bbr_C"/>
    <property type="match status" value="1"/>
</dbReference>
<evidence type="ECO:0000259" key="10">
    <source>
        <dbReference type="Pfam" id="PF22692"/>
    </source>
</evidence>
<dbReference type="Gene3D" id="3.30.70.2120">
    <property type="match status" value="1"/>
</dbReference>
<evidence type="ECO:0000313" key="12">
    <source>
        <dbReference type="Proteomes" id="UP000321812"/>
    </source>
</evidence>
<dbReference type="RefSeq" id="WP_147497170.1">
    <property type="nucleotide sequence ID" value="NZ_VOAP01000013.1"/>
</dbReference>
<evidence type="ECO:0000259" key="9">
    <source>
        <dbReference type="Pfam" id="PF07559"/>
    </source>
</evidence>
<dbReference type="InterPro" id="IPR037058">
    <property type="entry name" value="Falgellar_hook_FlgE_sf"/>
</dbReference>
<evidence type="ECO:0000256" key="4">
    <source>
        <dbReference type="ARBA" id="ARBA00023143"/>
    </source>
</evidence>
<evidence type="ECO:0000256" key="5">
    <source>
        <dbReference type="NCBIfam" id="TIGR02489"/>
    </source>
</evidence>
<dbReference type="GO" id="GO:0009425">
    <property type="term" value="C:bacterial-type flagellum basal body"/>
    <property type="evidence" value="ECO:0007669"/>
    <property type="project" value="UniProtKB-SubCell"/>
</dbReference>
<comment type="caution">
    <text evidence="11">The sequence shown here is derived from an EMBL/GenBank/DDBJ whole genome shotgun (WGS) entry which is preliminary data.</text>
</comment>
<dbReference type="Pfam" id="PF07559">
    <property type="entry name" value="FlgE_D2"/>
    <property type="match status" value="1"/>
</dbReference>
<dbReference type="AlphaFoldDB" id="A0A562XFP9"/>
<dbReference type="NCBIfam" id="TIGR02489">
    <property type="entry name" value="flgE_epsilon"/>
    <property type="match status" value="1"/>
</dbReference>
<keyword evidence="11" id="KW-0969">Cilium</keyword>
<dbReference type="InterPro" id="IPR020013">
    <property type="entry name" value="Flagellar_FlgE/F/G"/>
</dbReference>
<comment type="subcellular location">
    <subcellularLocation>
        <location evidence="1 6">Bacterial flagellum basal body</location>
    </subcellularLocation>
</comment>
<feature type="domain" description="Flagellar hook protein FlgE D2" evidence="9">
    <location>
        <begin position="540"/>
        <end position="660"/>
    </location>
</feature>
<comment type="similarity">
    <text evidence="2 6">Belongs to the flagella basal body rod proteins family.</text>
</comment>
<keyword evidence="4 6" id="KW-0975">Bacterial flagellum</keyword>
<feature type="domain" description="Flagellar hook protein FlgE/F/G-like D1" evidence="10">
    <location>
        <begin position="95"/>
        <end position="160"/>
    </location>
</feature>
<dbReference type="Proteomes" id="UP000321812">
    <property type="component" value="Unassembled WGS sequence"/>
</dbReference>
<dbReference type="InterPro" id="IPR001444">
    <property type="entry name" value="Flag_bb_rod_N"/>
</dbReference>
<evidence type="ECO:0000256" key="2">
    <source>
        <dbReference type="ARBA" id="ARBA00009677"/>
    </source>
</evidence>
<dbReference type="InterPro" id="IPR012835">
    <property type="entry name" value="FlgE_epsilon"/>
</dbReference>
<organism evidence="11 12">
    <name type="scientific">Campylobacter hyointestinalis</name>
    <dbReference type="NCBI Taxonomy" id="198"/>
    <lineage>
        <taxon>Bacteria</taxon>
        <taxon>Pseudomonadati</taxon>
        <taxon>Campylobacterota</taxon>
        <taxon>Epsilonproteobacteria</taxon>
        <taxon>Campylobacterales</taxon>
        <taxon>Campylobacteraceae</taxon>
        <taxon>Campylobacter</taxon>
    </lineage>
</organism>
<dbReference type="InterPro" id="IPR010930">
    <property type="entry name" value="Flg_bb/hook_C_dom"/>
</dbReference>
<evidence type="ECO:0000259" key="7">
    <source>
        <dbReference type="Pfam" id="PF00460"/>
    </source>
</evidence>
<dbReference type="Gene3D" id="2.60.98.20">
    <property type="entry name" value="Flagellar hook protein FlgE"/>
    <property type="match status" value="1"/>
</dbReference>
<dbReference type="PANTHER" id="PTHR30435">
    <property type="entry name" value="FLAGELLAR PROTEIN"/>
    <property type="match status" value="1"/>
</dbReference>
<evidence type="ECO:0000259" key="8">
    <source>
        <dbReference type="Pfam" id="PF06429"/>
    </source>
</evidence>
<evidence type="ECO:0000256" key="6">
    <source>
        <dbReference type="RuleBase" id="RU362116"/>
    </source>
</evidence>
<dbReference type="Pfam" id="PF07196">
    <property type="entry name" value="Flagellin_IN"/>
    <property type="match status" value="1"/>
</dbReference>
<dbReference type="EMBL" id="VOAP01000013">
    <property type="protein sequence ID" value="TWO20516.1"/>
    <property type="molecule type" value="Genomic_DNA"/>
</dbReference>
<dbReference type="Pfam" id="PF22692">
    <property type="entry name" value="LlgE_F_G_D1"/>
    <property type="match status" value="1"/>
</dbReference>
<dbReference type="GO" id="GO:0044781">
    <property type="term" value="P:bacterial-type flagellum organization"/>
    <property type="evidence" value="ECO:0007669"/>
    <property type="project" value="InterPro"/>
</dbReference>
<dbReference type="Pfam" id="PF00460">
    <property type="entry name" value="Flg_bb_rod"/>
    <property type="match status" value="1"/>
</dbReference>
<dbReference type="NCBIfam" id="TIGR03506">
    <property type="entry name" value="FlgEFG_subfam"/>
    <property type="match status" value="2"/>
</dbReference>
<dbReference type="PANTHER" id="PTHR30435:SF19">
    <property type="entry name" value="FLAGELLAR BASAL-BODY ROD PROTEIN FLGG"/>
    <property type="match status" value="1"/>
</dbReference>
<keyword evidence="11" id="KW-0966">Cell projection</keyword>
<proteinExistence type="inferred from homology"/>
<sequence length="780" mass="83710">MMRSLWAGVTGLQAHQIAMDVEGNNIANVNTVGFKYSRVSFADLVSQTDKVATAPQGELGGKNPMQIGLGTQINAVTKIFKQGSIQTTDKNTDVAIQGDGFFIVSPDGGNTKYFTRNGDFSFDSLGNFVDKNGYIAQGWLRDEDTGIIDPTSPVKNIQIEPGLGMPANPTSEIKLKGNLNSGDNIGTQKSPIYSLDSKNGWLDLNGNDTMEDGEQHIENDTNDDRFYVDKNKQMKLQERGVDLGVLFNDAGEGFNLREGQGMWVSYADAKYTFTPQLGNPPANTQFGITLNGITIPTTTVNKADEIVAKINEYTAKTGVSASLNGGNITLTNKNSEGTTDSMKNIKITINNGQNGAGMQNTNVITAYKYTYSAAQSTAQHAYDDNTARVVHTTEDLRRAMQTDARLWVKYTGKIQQNQNANGIIGDDRNDGVEIAINEKGQFVVTNPAGDAYNDEDARTEVQNGANVVIRDNINNAGGNLQNGNLENNVNDNNMYLTVTAYSNAANNINENTKLADTFKTLGGGLNSGTGNRTSSAVYMSTHSSTIEIFDSLGSKHEIKVDFAKTGYSAENGTEWSMVIQVPEPAKLRDDAPTNVVTGTIKFKPDGSLLGFNPTALTFTANNGSEPGQNIELNFGKSGDFNGMTSNNRKSSTDNIAQDGYAAGTLSGTRIDESGTIIGSFTNGRSFGLAQLSLASFTNNEGLESMGGNVFIQTANSGDPVIGTAQTASRGKVNASSLEMSNVDLSRSLTQLIIVQRGYQANSKTITTSDQMLNTLLQLKQ</sequence>
<dbReference type="InterPro" id="IPR053967">
    <property type="entry name" value="LlgE_F_G-like_D1"/>
</dbReference>
<feature type="domain" description="Flagellar basal-body/hook protein C-terminal" evidence="8">
    <location>
        <begin position="736"/>
        <end position="778"/>
    </location>
</feature>
<dbReference type="GO" id="GO:0071978">
    <property type="term" value="P:bacterial-type flagellum-dependent swarming motility"/>
    <property type="evidence" value="ECO:0007669"/>
    <property type="project" value="TreeGrafter"/>
</dbReference>
<evidence type="ECO:0000256" key="3">
    <source>
        <dbReference type="ARBA" id="ARBA00019015"/>
    </source>
</evidence>
<evidence type="ECO:0000313" key="11">
    <source>
        <dbReference type="EMBL" id="TWO20516.1"/>
    </source>
</evidence>
<name>A0A562XFP9_CAMHY</name>
<dbReference type="InterPro" id="IPR010810">
    <property type="entry name" value="Flagellin_hook_IN_motif"/>
</dbReference>
<feature type="domain" description="Flagellar basal body rod protein N-terminal" evidence="7">
    <location>
        <begin position="8"/>
        <end position="35"/>
    </location>
</feature>
<gene>
    <name evidence="11" type="primary">flgE</name>
    <name evidence="11" type="ORF">YZ82_04090</name>
</gene>
<reference evidence="11 12" key="1">
    <citation type="submission" date="2019-07" db="EMBL/GenBank/DDBJ databases">
        <title>Rapid identification of Enteric Bacteria from Whole Genome Sequences (WGS) using Average Nucleotide Identity (ANI).</title>
        <authorList>
            <person name="Lane C."/>
        </authorList>
    </citation>
    <scope>NUCLEOTIDE SEQUENCE [LARGE SCALE GENOMIC DNA]</scope>
    <source>
        <strain evidence="11 12">D2411</strain>
    </source>
</reference>